<evidence type="ECO:0000313" key="7">
    <source>
        <dbReference type="Proteomes" id="UP001056539"/>
    </source>
</evidence>
<dbReference type="InterPro" id="IPR052363">
    <property type="entry name" value="LPS_export_LptC"/>
</dbReference>
<keyword evidence="7" id="KW-1185">Reference proteome</keyword>
<dbReference type="InterPro" id="IPR010664">
    <property type="entry name" value="LipoPS_assembly_LptC-rel"/>
</dbReference>
<keyword evidence="1" id="KW-1003">Cell membrane</keyword>
<keyword evidence="2" id="KW-0997">Cell inner membrane</keyword>
<keyword evidence="5" id="KW-0472">Membrane</keyword>
<dbReference type="Proteomes" id="UP001056539">
    <property type="component" value="Chromosome"/>
</dbReference>
<evidence type="ECO:0000313" key="6">
    <source>
        <dbReference type="EMBL" id="URA09801.1"/>
    </source>
</evidence>
<dbReference type="EMBL" id="CP073355">
    <property type="protein sequence ID" value="URA09801.1"/>
    <property type="molecule type" value="Genomic_DNA"/>
</dbReference>
<dbReference type="PANTHER" id="PTHR37481">
    <property type="entry name" value="LIPOPOLYSACCHARIDE EXPORT SYSTEM PROTEIN LPTC"/>
    <property type="match status" value="1"/>
</dbReference>
<dbReference type="PROSITE" id="PS51257">
    <property type="entry name" value="PROKAR_LIPOPROTEIN"/>
    <property type="match status" value="1"/>
</dbReference>
<dbReference type="AlphaFoldDB" id="A0AAX3BBX8"/>
<dbReference type="GO" id="GO:0005886">
    <property type="term" value="C:plasma membrane"/>
    <property type="evidence" value="ECO:0007669"/>
    <property type="project" value="InterPro"/>
</dbReference>
<keyword evidence="3" id="KW-0812">Transmembrane</keyword>
<dbReference type="Pfam" id="PF06835">
    <property type="entry name" value="LptC"/>
    <property type="match status" value="1"/>
</dbReference>
<dbReference type="GO" id="GO:0030288">
    <property type="term" value="C:outer membrane-bounded periplasmic space"/>
    <property type="evidence" value="ECO:0007669"/>
    <property type="project" value="TreeGrafter"/>
</dbReference>
<dbReference type="Gene3D" id="2.60.450.10">
    <property type="entry name" value="Lipopolysaccharide (LPS) transport protein A like domain"/>
    <property type="match status" value="1"/>
</dbReference>
<dbReference type="PANTHER" id="PTHR37481:SF1">
    <property type="entry name" value="LIPOPOLYSACCHARIDE EXPORT SYSTEM PROTEIN LPTC"/>
    <property type="match status" value="1"/>
</dbReference>
<evidence type="ECO:0000256" key="3">
    <source>
        <dbReference type="ARBA" id="ARBA00022692"/>
    </source>
</evidence>
<keyword evidence="4" id="KW-1133">Transmembrane helix</keyword>
<proteinExistence type="predicted"/>
<organism evidence="6 7">
    <name type="scientific">Thermospira aquatica</name>
    <dbReference type="NCBI Taxonomy" id="2828656"/>
    <lineage>
        <taxon>Bacteria</taxon>
        <taxon>Pseudomonadati</taxon>
        <taxon>Spirochaetota</taxon>
        <taxon>Spirochaetia</taxon>
        <taxon>Brevinematales</taxon>
        <taxon>Thermospiraceae</taxon>
        <taxon>Thermospira</taxon>
    </lineage>
</organism>
<sequence length="174" mass="19627">MRYVWGCVFAFLVSSCGLKEAQAEKSLGLPNFLISDFKYVAINTMGQKEWELKASEAVMYQNSDDVFIYNFRVAFYRISNGVEILDSILTANKGQVNKKSLLVIAEGNVRILASETSLETERIQWDNIKKLFFSEAGIPVVIQRGGTRLIGYNLVADASLKEIRMENIDAKIQQ</sequence>
<evidence type="ECO:0000256" key="2">
    <source>
        <dbReference type="ARBA" id="ARBA00022519"/>
    </source>
</evidence>
<evidence type="ECO:0000256" key="1">
    <source>
        <dbReference type="ARBA" id="ARBA00022475"/>
    </source>
</evidence>
<accession>A0AAX3BBX8</accession>
<reference evidence="6" key="2">
    <citation type="submission" date="2022-06" db="EMBL/GenBank/DDBJ databases">
        <title>Thermospira aquatica gen. nov., sp. nov.</title>
        <authorList>
            <person name="Ben Ali Gam Z."/>
            <person name="Labat M."/>
        </authorList>
    </citation>
    <scope>NUCLEOTIDE SEQUENCE</scope>
    <source>
        <strain evidence="6">F1F22</strain>
    </source>
</reference>
<dbReference type="NCBIfam" id="TIGR04409">
    <property type="entry name" value="LptC_YrbK"/>
    <property type="match status" value="1"/>
</dbReference>
<evidence type="ECO:0000256" key="5">
    <source>
        <dbReference type="ARBA" id="ARBA00023136"/>
    </source>
</evidence>
<dbReference type="InterPro" id="IPR026265">
    <property type="entry name" value="LptC"/>
</dbReference>
<dbReference type="GO" id="GO:0017089">
    <property type="term" value="F:glycolipid transfer activity"/>
    <property type="evidence" value="ECO:0007669"/>
    <property type="project" value="TreeGrafter"/>
</dbReference>
<reference evidence="6" key="1">
    <citation type="submission" date="2021-04" db="EMBL/GenBank/DDBJ databases">
        <authorList>
            <person name="Postec A."/>
        </authorList>
    </citation>
    <scope>NUCLEOTIDE SEQUENCE</scope>
    <source>
        <strain evidence="6">F1F22</strain>
    </source>
</reference>
<protein>
    <submittedName>
        <fullName evidence="6">LPS export ABC transporter periplasmic protein LptC</fullName>
    </submittedName>
</protein>
<dbReference type="GO" id="GO:0015221">
    <property type="term" value="F:lipopolysaccharide transmembrane transporter activity"/>
    <property type="evidence" value="ECO:0007669"/>
    <property type="project" value="InterPro"/>
</dbReference>
<dbReference type="KEGG" id="taqu:KDW03_09985"/>
<dbReference type="RefSeq" id="WP_271434935.1">
    <property type="nucleotide sequence ID" value="NZ_CP073355.1"/>
</dbReference>
<gene>
    <name evidence="6" type="primary">lptC</name>
    <name evidence="6" type="ORF">KDW03_09985</name>
</gene>
<name>A0AAX3BBX8_9SPIR</name>
<evidence type="ECO:0000256" key="4">
    <source>
        <dbReference type="ARBA" id="ARBA00022989"/>
    </source>
</evidence>